<comment type="function">
    <text evidence="10 13">The main replicative DNA helicase, it participates in initiation and elongation during chromosome replication. Travels ahead of the DNA replisome, separating dsDNA into templates for DNA synthesis. A processive ATP-dependent 5'-3' DNA helicase it has DNA-dependent ATPase activity.</text>
</comment>
<gene>
    <name evidence="15" type="primary">dnaB</name>
    <name evidence="15" type="ORF">GTQ48_06980</name>
</gene>
<comment type="catalytic activity">
    <reaction evidence="11 13">
        <text>ATP + H2O = ADP + phosphate + H(+)</text>
        <dbReference type="Rhea" id="RHEA:13065"/>
        <dbReference type="ChEBI" id="CHEBI:15377"/>
        <dbReference type="ChEBI" id="CHEBI:15378"/>
        <dbReference type="ChEBI" id="CHEBI:30616"/>
        <dbReference type="ChEBI" id="CHEBI:43474"/>
        <dbReference type="ChEBI" id="CHEBI:456216"/>
        <dbReference type="EC" id="5.6.2.3"/>
    </reaction>
</comment>
<dbReference type="Proteomes" id="UP000471381">
    <property type="component" value="Unassembled WGS sequence"/>
</dbReference>
<keyword evidence="16" id="KW-1185">Reference proteome</keyword>
<evidence type="ECO:0000256" key="11">
    <source>
        <dbReference type="ARBA" id="ARBA00048954"/>
    </source>
</evidence>
<dbReference type="InterPro" id="IPR007693">
    <property type="entry name" value="DNA_helicase_DnaB-like_N"/>
</dbReference>
<protein>
    <recommendedName>
        <fullName evidence="12 13">Replicative DNA helicase</fullName>
        <ecNumber evidence="12 13">5.6.2.3</ecNumber>
    </recommendedName>
</protein>
<keyword evidence="5 13" id="KW-0378">Hydrolase</keyword>
<dbReference type="GO" id="GO:0005829">
    <property type="term" value="C:cytosol"/>
    <property type="evidence" value="ECO:0007669"/>
    <property type="project" value="TreeGrafter"/>
</dbReference>
<evidence type="ECO:0000313" key="16">
    <source>
        <dbReference type="Proteomes" id="UP000471381"/>
    </source>
</evidence>
<dbReference type="NCBIfam" id="TIGR00665">
    <property type="entry name" value="DnaB"/>
    <property type="match status" value="1"/>
</dbReference>
<dbReference type="AlphaFoldDB" id="A0A6N9TKQ4"/>
<evidence type="ECO:0000256" key="10">
    <source>
        <dbReference type="ARBA" id="ARBA00044932"/>
    </source>
</evidence>
<dbReference type="GO" id="GO:0005524">
    <property type="term" value="F:ATP binding"/>
    <property type="evidence" value="ECO:0007669"/>
    <property type="project" value="UniProtKB-UniRule"/>
</dbReference>
<dbReference type="GO" id="GO:0042802">
    <property type="term" value="F:identical protein binding"/>
    <property type="evidence" value="ECO:0007669"/>
    <property type="project" value="UniProtKB-ARBA"/>
</dbReference>
<dbReference type="GO" id="GO:0006269">
    <property type="term" value="P:DNA replication, synthesis of primer"/>
    <property type="evidence" value="ECO:0007669"/>
    <property type="project" value="UniProtKB-UniRule"/>
</dbReference>
<proteinExistence type="inferred from homology"/>
<dbReference type="GO" id="GO:1990077">
    <property type="term" value="C:primosome complex"/>
    <property type="evidence" value="ECO:0007669"/>
    <property type="project" value="UniProtKB-UniRule"/>
</dbReference>
<evidence type="ECO:0000256" key="12">
    <source>
        <dbReference type="NCBIfam" id="TIGR00665"/>
    </source>
</evidence>
<dbReference type="InterPro" id="IPR016136">
    <property type="entry name" value="DNA_helicase_N/primase_C"/>
</dbReference>
<keyword evidence="4 13" id="KW-0547">Nucleotide-binding</keyword>
<evidence type="ECO:0000256" key="5">
    <source>
        <dbReference type="ARBA" id="ARBA00022801"/>
    </source>
</evidence>
<keyword evidence="2 13" id="KW-0639">Primosome</keyword>
<comment type="caution">
    <text evidence="15">The sequence shown here is derived from an EMBL/GenBank/DDBJ whole genome shotgun (WGS) entry which is preliminary data.</text>
</comment>
<dbReference type="InterPro" id="IPR036185">
    <property type="entry name" value="DNA_heli_DnaB-like_N_sf"/>
</dbReference>
<dbReference type="InterPro" id="IPR007692">
    <property type="entry name" value="DNA_helicase_DnaB"/>
</dbReference>
<dbReference type="FunFam" id="1.10.860.10:FF:000001">
    <property type="entry name" value="Replicative DNA helicase"/>
    <property type="match status" value="1"/>
</dbReference>
<reference evidence="15 16" key="1">
    <citation type="submission" date="2020-01" db="EMBL/GenBank/DDBJ databases">
        <title>Genomes of bacteria type strains.</title>
        <authorList>
            <person name="Chen J."/>
            <person name="Zhu S."/>
            <person name="Yang J."/>
        </authorList>
    </citation>
    <scope>NUCLEOTIDE SEQUENCE [LARGE SCALE GENOMIC DNA]</scope>
    <source>
        <strain evidence="15 16">LMG 24078</strain>
    </source>
</reference>
<keyword evidence="7 13" id="KW-0067">ATP-binding</keyword>
<evidence type="ECO:0000256" key="4">
    <source>
        <dbReference type="ARBA" id="ARBA00022741"/>
    </source>
</evidence>
<evidence type="ECO:0000256" key="3">
    <source>
        <dbReference type="ARBA" id="ARBA00022705"/>
    </source>
</evidence>
<dbReference type="GO" id="GO:0003677">
    <property type="term" value="F:DNA binding"/>
    <property type="evidence" value="ECO:0007669"/>
    <property type="project" value="UniProtKB-UniRule"/>
</dbReference>
<organism evidence="15 16">
    <name type="scientific">Alteromonas genovensis</name>
    <dbReference type="NCBI Taxonomy" id="471225"/>
    <lineage>
        <taxon>Bacteria</taxon>
        <taxon>Pseudomonadati</taxon>
        <taxon>Pseudomonadota</taxon>
        <taxon>Gammaproteobacteria</taxon>
        <taxon>Alteromonadales</taxon>
        <taxon>Alteromonadaceae</taxon>
        <taxon>Alteromonas/Salinimonas group</taxon>
        <taxon>Alteromonas</taxon>
    </lineage>
</organism>
<dbReference type="InterPro" id="IPR003593">
    <property type="entry name" value="AAA+_ATPase"/>
</dbReference>
<accession>A0A6N9TKQ4</accession>
<dbReference type="NCBIfam" id="NF004384">
    <property type="entry name" value="PRK05748.1"/>
    <property type="match status" value="1"/>
</dbReference>
<dbReference type="SMART" id="SM00382">
    <property type="entry name" value="AAA"/>
    <property type="match status" value="1"/>
</dbReference>
<dbReference type="PANTHER" id="PTHR30153:SF2">
    <property type="entry name" value="REPLICATIVE DNA HELICASE"/>
    <property type="match status" value="1"/>
</dbReference>
<name>A0A6N9TKQ4_9ALTE</name>
<keyword evidence="9" id="KW-0413">Isomerase</keyword>
<keyword evidence="6 13" id="KW-0347">Helicase</keyword>
<dbReference type="CDD" id="cd00984">
    <property type="entry name" value="DnaB_C"/>
    <property type="match status" value="1"/>
</dbReference>
<evidence type="ECO:0000256" key="8">
    <source>
        <dbReference type="ARBA" id="ARBA00023125"/>
    </source>
</evidence>
<dbReference type="InterPro" id="IPR027417">
    <property type="entry name" value="P-loop_NTPase"/>
</dbReference>
<dbReference type="Pfam" id="PF03796">
    <property type="entry name" value="DnaB_C"/>
    <property type="match status" value="1"/>
</dbReference>
<dbReference type="SUPFAM" id="SSF48024">
    <property type="entry name" value="N-terminal domain of DnaB helicase"/>
    <property type="match status" value="1"/>
</dbReference>
<dbReference type="SUPFAM" id="SSF52540">
    <property type="entry name" value="P-loop containing nucleoside triphosphate hydrolases"/>
    <property type="match status" value="1"/>
</dbReference>
<dbReference type="PROSITE" id="PS51199">
    <property type="entry name" value="SF4_HELICASE"/>
    <property type="match status" value="1"/>
</dbReference>
<keyword evidence="8 13" id="KW-0238">DNA-binding</keyword>
<dbReference type="InterPro" id="IPR007694">
    <property type="entry name" value="DNA_helicase_DnaB-like_C"/>
</dbReference>
<feature type="domain" description="SF4 helicase" evidence="14">
    <location>
        <begin position="189"/>
        <end position="456"/>
    </location>
</feature>
<dbReference type="Gene3D" id="1.10.860.10">
    <property type="entry name" value="DNAb Helicase, Chain A"/>
    <property type="match status" value="1"/>
</dbReference>
<evidence type="ECO:0000256" key="6">
    <source>
        <dbReference type="ARBA" id="ARBA00022806"/>
    </source>
</evidence>
<dbReference type="GO" id="GO:0016787">
    <property type="term" value="F:hydrolase activity"/>
    <property type="evidence" value="ECO:0007669"/>
    <property type="project" value="UniProtKB-KW"/>
</dbReference>
<dbReference type="GO" id="GO:0043139">
    <property type="term" value="F:5'-3' DNA helicase activity"/>
    <property type="evidence" value="ECO:0007669"/>
    <property type="project" value="UniProtKB-EC"/>
</dbReference>
<comment type="similarity">
    <text evidence="1 13">Belongs to the helicase family. DnaB subfamily.</text>
</comment>
<evidence type="ECO:0000259" key="14">
    <source>
        <dbReference type="PROSITE" id="PS51199"/>
    </source>
</evidence>
<evidence type="ECO:0000256" key="1">
    <source>
        <dbReference type="ARBA" id="ARBA00008428"/>
    </source>
</evidence>
<dbReference type="Pfam" id="PF00772">
    <property type="entry name" value="DnaB"/>
    <property type="match status" value="1"/>
</dbReference>
<dbReference type="EC" id="5.6.2.3" evidence="12 13"/>
<keyword evidence="3 13" id="KW-0235">DNA replication</keyword>
<evidence type="ECO:0000256" key="2">
    <source>
        <dbReference type="ARBA" id="ARBA00022515"/>
    </source>
</evidence>
<dbReference type="Gene3D" id="3.40.50.300">
    <property type="entry name" value="P-loop containing nucleotide triphosphate hydrolases"/>
    <property type="match status" value="1"/>
</dbReference>
<dbReference type="RefSeq" id="WP_163105836.1">
    <property type="nucleotide sequence ID" value="NZ_JAAAWO010000004.1"/>
</dbReference>
<evidence type="ECO:0000256" key="13">
    <source>
        <dbReference type="RuleBase" id="RU362085"/>
    </source>
</evidence>
<dbReference type="FunFam" id="3.40.50.300:FF:000076">
    <property type="entry name" value="Replicative DNA helicase"/>
    <property type="match status" value="1"/>
</dbReference>
<dbReference type="PANTHER" id="PTHR30153">
    <property type="entry name" value="REPLICATIVE DNA HELICASE DNAB"/>
    <property type="match status" value="1"/>
</dbReference>
<evidence type="ECO:0000256" key="9">
    <source>
        <dbReference type="ARBA" id="ARBA00023235"/>
    </source>
</evidence>
<evidence type="ECO:0000313" key="15">
    <source>
        <dbReference type="EMBL" id="NDW15258.1"/>
    </source>
</evidence>
<dbReference type="EMBL" id="JAAAWO010000004">
    <property type="protein sequence ID" value="NDW15258.1"/>
    <property type="molecule type" value="Genomic_DNA"/>
</dbReference>
<evidence type="ECO:0000256" key="7">
    <source>
        <dbReference type="ARBA" id="ARBA00022840"/>
    </source>
</evidence>
<sequence length="461" mass="51453">MASPPQGDKNIEKLKVPPHSIEAEQSVLGSMLIDPESWDKVAELVTETDFYNRSHQIIFKAITRLLNNSNPIDLITVSEELEKHDELEDAGGFAYLGELAKNTPSSANVASYAQIISERAITRELIGVAHEIAEIGYNPEGRDSADILDLAESRVFEIAERRTGENEGPRNVESVLGKTIDRLEELVKTNKEVTGVTTGFTDLDKKTSGLQPSDLIIVAARPSMGKTTFAMNLVENAMMAEEKPVLVFSLEMPSEQIMMRMLASLSRVDQTKIRTAQLDDEDWARISNTMAMLKDKDRLFVDDSSGLTPMDVRSRARKLARERGGISLIMIDYLQLMRVPSLSENRTLEIAEISRSLKALAKELEVPVVALSQLNRTLEQRADKRPVNSDLRESGSIEQDADLIMFIYRDEVYHENSEDKGIAEIIIGKQRNGPIGTSRLTFQGQFSRFDNYAGPAMADDY</sequence>